<feature type="compositionally biased region" description="Low complexity" evidence="1">
    <location>
        <begin position="166"/>
        <end position="194"/>
    </location>
</feature>
<proteinExistence type="predicted"/>
<dbReference type="AlphaFoldDB" id="A0A318HEW8"/>
<protein>
    <submittedName>
        <fullName evidence="3">MOSC domain-containing protein</fullName>
    </submittedName>
</protein>
<gene>
    <name evidence="3" type="ORF">C8E89_1333</name>
</gene>
<reference evidence="3 4" key="2">
    <citation type="submission" date="2018-06" db="EMBL/GenBank/DDBJ databases">
        <title>Sequencing of bacterial isolates from soil warming experiment in Harvard Forest, Massachusetts, USA.</title>
        <authorList>
            <person name="Deangelis K.PhD."/>
        </authorList>
    </citation>
    <scope>NUCLEOTIDE SEQUENCE [LARGE SCALE GENOMIC DNA]</scope>
    <source>
        <strain evidence="3 4">GAS496</strain>
    </source>
</reference>
<organism evidence="3 4">
    <name type="scientific">Mycolicibacterium moriokaense</name>
    <dbReference type="NCBI Taxonomy" id="39691"/>
    <lineage>
        <taxon>Bacteria</taxon>
        <taxon>Bacillati</taxon>
        <taxon>Actinomycetota</taxon>
        <taxon>Actinomycetes</taxon>
        <taxon>Mycobacteriales</taxon>
        <taxon>Mycobacteriaceae</taxon>
        <taxon>Mycolicibacterium</taxon>
    </lineage>
</organism>
<dbReference type="InterPro" id="IPR005303">
    <property type="entry name" value="MOCOS_middle"/>
</dbReference>
<dbReference type="EMBL" id="QJJU01000033">
    <property type="protein sequence ID" value="PXX00742.1"/>
    <property type="molecule type" value="Genomic_DNA"/>
</dbReference>
<evidence type="ECO:0000259" key="2">
    <source>
        <dbReference type="Pfam" id="PF03476"/>
    </source>
</evidence>
<accession>A0A318HEW8</accession>
<feature type="domain" description="Molybdenum cofactor sulfurase middle" evidence="2">
    <location>
        <begin position="9"/>
        <end position="61"/>
    </location>
</feature>
<name>A0A318HEW8_9MYCO</name>
<dbReference type="SUPFAM" id="SSF141673">
    <property type="entry name" value="MOSC N-terminal domain-like"/>
    <property type="match status" value="1"/>
</dbReference>
<evidence type="ECO:0000256" key="1">
    <source>
        <dbReference type="SAM" id="MobiDB-lite"/>
    </source>
</evidence>
<comment type="caution">
    <text evidence="3">The sequence shown here is derived from an EMBL/GenBank/DDBJ whole genome shotgun (WGS) entry which is preliminary data.</text>
</comment>
<reference evidence="4" key="1">
    <citation type="submission" date="2018-05" db="EMBL/GenBank/DDBJ databases">
        <authorList>
            <person name="Deangelis K."/>
            <person name="Huntemann M."/>
            <person name="Clum A."/>
            <person name="Pillay M."/>
            <person name="Palaniappan K."/>
            <person name="Varghese N."/>
            <person name="Mikhailova N."/>
            <person name="Stamatis D."/>
            <person name="Reddy T."/>
            <person name="Daum C."/>
            <person name="Shapiro N."/>
            <person name="Ivanova N."/>
            <person name="Kyrpides N."/>
            <person name="Woyke T."/>
        </authorList>
    </citation>
    <scope>NUCLEOTIDE SEQUENCE [LARGE SCALE GENOMIC DNA]</scope>
    <source>
        <strain evidence="4">GAS496</strain>
    </source>
</reference>
<sequence length="201" mass="21407">MMNSSQPAGTVRTLWRFPVKSMLGEQVDVAEVGEGGIVGDRAYAVRDRQTGKVASAKNPKLWPGLLGCRAAFVEPPRPGDELPPVRIDLADGESVLSDAPDASAVLSRFFGRDVELARAAQHGYTIDQYHPDEENYDPQGRRDEVVEVRLGAAVFNERGLPPPSPTGRSSTPSRSASSRHPASSSSVSSSRRAALTPAGSA</sequence>
<evidence type="ECO:0000313" key="3">
    <source>
        <dbReference type="EMBL" id="PXX00742.1"/>
    </source>
</evidence>
<dbReference type="Pfam" id="PF03476">
    <property type="entry name" value="MOSC_N"/>
    <property type="match status" value="1"/>
</dbReference>
<evidence type="ECO:0000313" key="4">
    <source>
        <dbReference type="Proteomes" id="UP000247781"/>
    </source>
</evidence>
<dbReference type="Proteomes" id="UP000247781">
    <property type="component" value="Unassembled WGS sequence"/>
</dbReference>
<feature type="region of interest" description="Disordered" evidence="1">
    <location>
        <begin position="153"/>
        <end position="201"/>
    </location>
</feature>
<keyword evidence="4" id="KW-1185">Reference proteome</keyword>